<comment type="caution">
    <text evidence="2">The sequence shown here is derived from an EMBL/GenBank/DDBJ whole genome shotgun (WGS) entry which is preliminary data.</text>
</comment>
<reference evidence="3" key="1">
    <citation type="submission" date="2017-01" db="EMBL/GenBank/DDBJ databases">
        <title>Comparative genomics of anhydrobiosis in the tardigrade Hypsibius dujardini.</title>
        <authorList>
            <person name="Yoshida Y."/>
            <person name="Koutsovoulos G."/>
            <person name="Laetsch D."/>
            <person name="Stevens L."/>
            <person name="Kumar S."/>
            <person name="Horikawa D."/>
            <person name="Ishino K."/>
            <person name="Komine S."/>
            <person name="Tomita M."/>
            <person name="Blaxter M."/>
            <person name="Arakawa K."/>
        </authorList>
    </citation>
    <scope>NUCLEOTIDE SEQUENCE [LARGE SCALE GENOMIC DNA]</scope>
    <source>
        <strain evidence="3">Z151</strain>
    </source>
</reference>
<evidence type="ECO:0000313" key="3">
    <source>
        <dbReference type="Proteomes" id="UP000192578"/>
    </source>
</evidence>
<dbReference type="AlphaFoldDB" id="A0A1W0WX33"/>
<accession>A0A1W0WX33</accession>
<sequence>MEKVTRLAATKPIVLSHCLTFVGLLPNSLAETTNWRQIAKISLLFILSFIALAFEIMAKIAKLIELPNGDVQVFDVVQYSQYWVKTVVVIMIFVLVVRKSRTMLRLMEQLDSFMDEHSEQGKSDRWWWPLSNQTTITASVTVAFSLYVLTMTATRVRTVIRHYEDGGPAVPFLGWEMHKALSEVIMLVGRNYTEPIRVMCAGYLGILLCRFAEGLAVKCENVFAKIASGSRITLTSEDVQEAWNAREMALTMSELISDNLGSLLSAIIISDVLCLNSSFANFLFPCTIYTVFDQIRNGVQIVVYITSLLSITTGLIRLHDIDDRTWNIVKKLQSGNTHCLMFARNSGLGTGKVLQTWRSFKAAQGCEIAEEVDLVLPLYILDSSCFGHRKVAPVIAFFGHVTRGTIISAFGLLLTFFCFMMDQLGRSQNRGAATATLSLNSSQSLWD</sequence>
<dbReference type="EMBL" id="MTYJ01000036">
    <property type="protein sequence ID" value="OQV19759.1"/>
    <property type="molecule type" value="Genomic_DNA"/>
</dbReference>
<feature type="transmembrane region" description="Helical" evidence="1">
    <location>
        <begin position="394"/>
        <end position="420"/>
    </location>
</feature>
<dbReference type="Proteomes" id="UP000192578">
    <property type="component" value="Unassembled WGS sequence"/>
</dbReference>
<name>A0A1W0WX33_HYPEX</name>
<evidence type="ECO:0000313" key="2">
    <source>
        <dbReference type="EMBL" id="OQV19759.1"/>
    </source>
</evidence>
<gene>
    <name evidence="2" type="ORF">BV898_06298</name>
</gene>
<feature type="transmembrane region" description="Helical" evidence="1">
    <location>
        <begin position="80"/>
        <end position="97"/>
    </location>
</feature>
<keyword evidence="1" id="KW-0812">Transmembrane</keyword>
<keyword evidence="3" id="KW-1185">Reference proteome</keyword>
<evidence type="ECO:0000256" key="1">
    <source>
        <dbReference type="SAM" id="Phobius"/>
    </source>
</evidence>
<keyword evidence="1" id="KW-1133">Transmembrane helix</keyword>
<feature type="transmembrane region" description="Helical" evidence="1">
    <location>
        <begin position="41"/>
        <end position="60"/>
    </location>
</feature>
<evidence type="ECO:0008006" key="4">
    <source>
        <dbReference type="Google" id="ProtNLM"/>
    </source>
</evidence>
<organism evidence="2 3">
    <name type="scientific">Hypsibius exemplaris</name>
    <name type="common">Freshwater tardigrade</name>
    <dbReference type="NCBI Taxonomy" id="2072580"/>
    <lineage>
        <taxon>Eukaryota</taxon>
        <taxon>Metazoa</taxon>
        <taxon>Ecdysozoa</taxon>
        <taxon>Tardigrada</taxon>
        <taxon>Eutardigrada</taxon>
        <taxon>Parachela</taxon>
        <taxon>Hypsibioidea</taxon>
        <taxon>Hypsibiidae</taxon>
        <taxon>Hypsibius</taxon>
    </lineage>
</organism>
<protein>
    <recommendedName>
        <fullName evidence="4">Gustatory receptor</fullName>
    </recommendedName>
</protein>
<proteinExistence type="predicted"/>
<keyword evidence="1" id="KW-0472">Membrane</keyword>